<keyword evidence="32" id="KW-1185">Reference proteome</keyword>
<dbReference type="CDD" id="cd01158">
    <property type="entry name" value="SCAD_SBCAD"/>
    <property type="match status" value="1"/>
</dbReference>
<protein>
    <recommendedName>
        <fullName evidence="17">Short/branched chain specific acyl-CoA dehydrogenase, mitochondrial</fullName>
        <ecNumber evidence="16">1.3.8.5</ecNumber>
    </recommendedName>
    <alternativeName>
        <fullName evidence="19">2-methyl branched chain acyl-CoA dehydrogenase</fullName>
    </alternativeName>
    <alternativeName>
        <fullName evidence="18">2-methylbutyryl-coenzyme A dehydrogenase</fullName>
    </alternativeName>
</protein>
<dbReference type="FunFam" id="1.10.540.10:FF:000012">
    <property type="entry name" value="Acyl-CoA dehydrogenase short/branched chain"/>
    <property type="match status" value="1"/>
</dbReference>
<dbReference type="SUPFAM" id="SSF47203">
    <property type="entry name" value="Acyl-CoA dehydrogenase C-terminal domain-like"/>
    <property type="match status" value="1"/>
</dbReference>
<dbReference type="Gene3D" id="1.20.140.10">
    <property type="entry name" value="Butyryl-CoA Dehydrogenase, subunit A, domain 3"/>
    <property type="match status" value="1"/>
</dbReference>
<evidence type="ECO:0000256" key="14">
    <source>
        <dbReference type="ARBA" id="ARBA00023128"/>
    </source>
</evidence>
<dbReference type="Pfam" id="PF02771">
    <property type="entry name" value="Acyl-CoA_dh_N"/>
    <property type="match status" value="1"/>
</dbReference>
<organism evidence="31">
    <name type="scientific">Oppiella nova</name>
    <dbReference type="NCBI Taxonomy" id="334625"/>
    <lineage>
        <taxon>Eukaryota</taxon>
        <taxon>Metazoa</taxon>
        <taxon>Ecdysozoa</taxon>
        <taxon>Arthropoda</taxon>
        <taxon>Chelicerata</taxon>
        <taxon>Arachnida</taxon>
        <taxon>Acari</taxon>
        <taxon>Acariformes</taxon>
        <taxon>Sarcoptiformes</taxon>
        <taxon>Oribatida</taxon>
        <taxon>Brachypylina</taxon>
        <taxon>Oppioidea</taxon>
        <taxon>Oppiidae</taxon>
        <taxon>Oppiella</taxon>
    </lineage>
</organism>
<keyword evidence="11" id="KW-0007">Acetylation</keyword>
<name>A0A7R9LNT8_9ACAR</name>
<evidence type="ECO:0000313" key="32">
    <source>
        <dbReference type="Proteomes" id="UP000728032"/>
    </source>
</evidence>
<sequence length="431" mass="47593">MFGVNQCKHSVKIMTNALMRYNGHKVMSLLSCGNRSNFIDRKCVRNASTLPLTQLSEEEEAMKDIVRKLAQQKIQPLVKRMDEQSVMDKSVIDALFQNGLMGVDIDPKYGGTGASFFSAMLVIEELAKVDPSVSVFCDVQNTLVSQTFHRFANEEQKAKYFPRIAKDCVGAFCLSEPDSGSDAFALKTTAIKDGNNYIINGTKCWITNAEHAGLFLVYANVNPSAGYKGITCFVVDRNTPGLSVSKHEDKLGIRASSTCPVIFDNVKVPESNVIGQVGHGYKYAIGTLNEGRIGIGAQMLGLAEGCFDHAVRYTLERKQFGQRIFDFQGMQHQIARIGTEIEAAKLLVYNAARLRDANKPFIKEAAIAKYYASEVAANASAKCVEWLGGVGFTRDFPVEKYYRDCKIGAIYEGTSNIQLNTIAKHIAEEHK</sequence>
<dbReference type="SUPFAM" id="SSF56645">
    <property type="entry name" value="Acyl-CoA dehydrogenase NM domain-like"/>
    <property type="match status" value="1"/>
</dbReference>
<evidence type="ECO:0000256" key="18">
    <source>
        <dbReference type="ARBA" id="ARBA00041537"/>
    </source>
</evidence>
<dbReference type="InterPro" id="IPR006089">
    <property type="entry name" value="Acyl-CoA_DH_CS"/>
</dbReference>
<dbReference type="Gene3D" id="2.40.110.10">
    <property type="entry name" value="Butyryl-CoA Dehydrogenase, subunit A, domain 2"/>
    <property type="match status" value="1"/>
</dbReference>
<dbReference type="InterPro" id="IPR013786">
    <property type="entry name" value="AcylCoA_DH/ox_N"/>
</dbReference>
<evidence type="ECO:0000256" key="6">
    <source>
        <dbReference type="ARBA" id="ARBA00022553"/>
    </source>
</evidence>
<dbReference type="EMBL" id="OC916735">
    <property type="protein sequence ID" value="CAD7645096.1"/>
    <property type="molecule type" value="Genomic_DNA"/>
</dbReference>
<evidence type="ECO:0000256" key="25">
    <source>
        <dbReference type="ARBA" id="ARBA00049552"/>
    </source>
</evidence>
<dbReference type="GO" id="GO:0050660">
    <property type="term" value="F:flavin adenine dinucleotide binding"/>
    <property type="evidence" value="ECO:0007669"/>
    <property type="project" value="InterPro"/>
</dbReference>
<feature type="domain" description="Acyl-CoA dehydrogenase/oxidase N-terminal" evidence="30">
    <location>
        <begin position="56"/>
        <end position="166"/>
    </location>
</feature>
<dbReference type="GO" id="GO:0006631">
    <property type="term" value="P:fatty acid metabolic process"/>
    <property type="evidence" value="ECO:0007669"/>
    <property type="project" value="UniProtKB-KW"/>
</dbReference>
<dbReference type="Gene3D" id="1.10.540.10">
    <property type="entry name" value="Acyl-CoA dehydrogenase/oxidase, N-terminal domain"/>
    <property type="match status" value="1"/>
</dbReference>
<comment type="catalytic activity">
    <reaction evidence="25">
        <text>(2S)-2-methylbutanoyl-CoA + oxidized [electron-transfer flavoprotein] + H(+) = (2E)-2-methylbut-2-enoyl-CoA + reduced [electron-transfer flavoprotein]</text>
        <dbReference type="Rhea" id="RHEA:48256"/>
        <dbReference type="Rhea" id="RHEA-COMP:10685"/>
        <dbReference type="Rhea" id="RHEA-COMP:10686"/>
        <dbReference type="ChEBI" id="CHEBI:15378"/>
        <dbReference type="ChEBI" id="CHEBI:57337"/>
        <dbReference type="ChEBI" id="CHEBI:57692"/>
        <dbReference type="ChEBI" id="CHEBI:58307"/>
        <dbReference type="ChEBI" id="CHEBI:88166"/>
    </reaction>
    <physiologicalReaction direction="left-to-right" evidence="25">
        <dbReference type="Rhea" id="RHEA:48257"/>
    </physiologicalReaction>
</comment>
<dbReference type="EC" id="1.3.8.5" evidence="16"/>
<comment type="similarity">
    <text evidence="4 27">Belongs to the acyl-CoA dehydrogenase family.</text>
</comment>
<evidence type="ECO:0000259" key="28">
    <source>
        <dbReference type="Pfam" id="PF00441"/>
    </source>
</evidence>
<evidence type="ECO:0000256" key="10">
    <source>
        <dbReference type="ARBA" id="ARBA00022946"/>
    </source>
</evidence>
<comment type="subcellular location">
    <subcellularLocation>
        <location evidence="2">Mitochondrion matrix</location>
    </subcellularLocation>
</comment>
<comment type="catalytic activity">
    <reaction evidence="24">
        <text>hexanoyl-CoA + oxidized [electron-transfer flavoprotein] + H(+) = (2E)-hexenoyl-CoA + reduced [electron-transfer flavoprotein]</text>
        <dbReference type="Rhea" id="RHEA:43464"/>
        <dbReference type="Rhea" id="RHEA-COMP:10685"/>
        <dbReference type="Rhea" id="RHEA-COMP:10686"/>
        <dbReference type="ChEBI" id="CHEBI:15378"/>
        <dbReference type="ChEBI" id="CHEBI:57692"/>
        <dbReference type="ChEBI" id="CHEBI:58307"/>
        <dbReference type="ChEBI" id="CHEBI:62077"/>
        <dbReference type="ChEBI" id="CHEBI:62620"/>
    </reaction>
    <physiologicalReaction direction="left-to-right" evidence="24">
        <dbReference type="Rhea" id="RHEA:43465"/>
    </physiologicalReaction>
</comment>
<dbReference type="GO" id="GO:0046395">
    <property type="term" value="P:carboxylic acid catabolic process"/>
    <property type="evidence" value="ECO:0007669"/>
    <property type="project" value="UniProtKB-ARBA"/>
</dbReference>
<evidence type="ECO:0000256" key="5">
    <source>
        <dbReference type="ARBA" id="ARBA00011881"/>
    </source>
</evidence>
<dbReference type="AlphaFoldDB" id="A0A7R9LNT8"/>
<evidence type="ECO:0000256" key="24">
    <source>
        <dbReference type="ARBA" id="ARBA00049192"/>
    </source>
</evidence>
<keyword evidence="8 27" id="KW-0274">FAD</keyword>
<dbReference type="PROSITE" id="PS00073">
    <property type="entry name" value="ACYL_COA_DH_2"/>
    <property type="match status" value="1"/>
</dbReference>
<comment type="cofactor">
    <cofactor evidence="1 27">
        <name>FAD</name>
        <dbReference type="ChEBI" id="CHEBI:57692"/>
    </cofactor>
</comment>
<evidence type="ECO:0000256" key="26">
    <source>
        <dbReference type="ARBA" id="ARBA00051903"/>
    </source>
</evidence>
<evidence type="ECO:0000256" key="12">
    <source>
        <dbReference type="ARBA" id="ARBA00023002"/>
    </source>
</evidence>
<dbReference type="InterPro" id="IPR009100">
    <property type="entry name" value="AcylCoA_DH/oxidase_NM_dom_sf"/>
</dbReference>
<keyword evidence="10" id="KW-0809">Transit peptide</keyword>
<feature type="domain" description="Acyl-CoA oxidase/dehydrogenase middle" evidence="29">
    <location>
        <begin position="171"/>
        <end position="266"/>
    </location>
</feature>
<evidence type="ECO:0000256" key="23">
    <source>
        <dbReference type="ARBA" id="ARBA00049096"/>
    </source>
</evidence>
<dbReference type="InterPro" id="IPR046373">
    <property type="entry name" value="Acyl-CoA_Oxase/DH_mid-dom_sf"/>
</dbReference>
<comment type="catalytic activity">
    <reaction evidence="21">
        <text>valproyl-CoA + oxidized [electron-transfer flavoprotein] + H(+) = (2E)-2-propylpent-2-enoyl-CoA + reduced [electron-transfer flavoprotein]</text>
        <dbReference type="Rhea" id="RHEA:65344"/>
        <dbReference type="Rhea" id="RHEA-COMP:10685"/>
        <dbReference type="Rhea" id="RHEA-COMP:10686"/>
        <dbReference type="ChEBI" id="CHEBI:15378"/>
        <dbReference type="ChEBI" id="CHEBI:57692"/>
        <dbReference type="ChEBI" id="CHEBI:58307"/>
        <dbReference type="ChEBI" id="CHEBI:156457"/>
        <dbReference type="ChEBI" id="CHEBI:156458"/>
    </reaction>
    <physiologicalReaction direction="left-to-right" evidence="21">
        <dbReference type="Rhea" id="RHEA:65345"/>
    </physiologicalReaction>
</comment>
<keyword evidence="12 27" id="KW-0560">Oxidoreductase</keyword>
<keyword evidence="13" id="KW-0443">Lipid metabolism</keyword>
<accession>A0A7R9LNT8</accession>
<dbReference type="InterPro" id="IPR036250">
    <property type="entry name" value="AcylCo_DH-like_C"/>
</dbReference>
<evidence type="ECO:0000256" key="2">
    <source>
        <dbReference type="ARBA" id="ARBA00004305"/>
    </source>
</evidence>
<dbReference type="Proteomes" id="UP000728032">
    <property type="component" value="Unassembled WGS sequence"/>
</dbReference>
<dbReference type="EMBL" id="CAJPVJ010001910">
    <property type="protein sequence ID" value="CAG2165487.1"/>
    <property type="molecule type" value="Genomic_DNA"/>
</dbReference>
<dbReference type="FunFam" id="1.20.140.10:FF:000002">
    <property type="entry name" value="Acyl-CoA dehydrogenase short/branched chain"/>
    <property type="match status" value="1"/>
</dbReference>
<evidence type="ECO:0000256" key="22">
    <source>
        <dbReference type="ARBA" id="ARBA00048592"/>
    </source>
</evidence>
<comment type="pathway">
    <text evidence="3">Lipid metabolism; mitochondrial fatty acid beta-oxidation.</text>
</comment>
<evidence type="ECO:0000256" key="9">
    <source>
        <dbReference type="ARBA" id="ARBA00022832"/>
    </source>
</evidence>
<dbReference type="PANTHER" id="PTHR43884:SF1">
    <property type="entry name" value="SHORT_BRANCHED CHAIN SPECIFIC ACYL-COA DEHYDROGENASE, MITOCHONDRIAL"/>
    <property type="match status" value="1"/>
</dbReference>
<feature type="domain" description="Acyl-CoA dehydrogenase/oxidase C-terminal" evidence="28">
    <location>
        <begin position="278"/>
        <end position="426"/>
    </location>
</feature>
<evidence type="ECO:0000256" key="4">
    <source>
        <dbReference type="ARBA" id="ARBA00009347"/>
    </source>
</evidence>
<keyword evidence="7 27" id="KW-0285">Flavoprotein</keyword>
<comment type="pathway">
    <text evidence="15">Amino-acid degradation; L-isoleucine degradation.</text>
</comment>
<dbReference type="GO" id="GO:0003853">
    <property type="term" value="F:short-chain 2-methyl fatty acyl-CoA dehydrogenase activity"/>
    <property type="evidence" value="ECO:0007669"/>
    <property type="project" value="UniProtKB-EC"/>
</dbReference>
<evidence type="ECO:0000256" key="15">
    <source>
        <dbReference type="ARBA" id="ARBA00037895"/>
    </source>
</evidence>
<keyword evidence="6" id="KW-0597">Phosphoprotein</keyword>
<keyword evidence="14" id="KW-0496">Mitochondrion</keyword>
<dbReference type="Pfam" id="PF02770">
    <property type="entry name" value="Acyl-CoA_dh_M"/>
    <property type="match status" value="1"/>
</dbReference>
<evidence type="ECO:0000256" key="27">
    <source>
        <dbReference type="RuleBase" id="RU362125"/>
    </source>
</evidence>
<evidence type="ECO:0000256" key="16">
    <source>
        <dbReference type="ARBA" id="ARBA00039036"/>
    </source>
</evidence>
<comment type="catalytic activity">
    <reaction evidence="26">
        <text>2-methylpropanoyl-CoA + oxidized [electron-transfer flavoprotein] + H(+) = 2-methylpropenoyl-CoA + reduced [electron-transfer flavoprotein]</text>
        <dbReference type="Rhea" id="RHEA:44180"/>
        <dbReference type="Rhea" id="RHEA-COMP:10685"/>
        <dbReference type="Rhea" id="RHEA-COMP:10686"/>
        <dbReference type="ChEBI" id="CHEBI:15378"/>
        <dbReference type="ChEBI" id="CHEBI:57338"/>
        <dbReference type="ChEBI" id="CHEBI:57692"/>
        <dbReference type="ChEBI" id="CHEBI:58307"/>
        <dbReference type="ChEBI" id="CHEBI:62500"/>
    </reaction>
    <physiologicalReaction direction="left-to-right" evidence="26">
        <dbReference type="Rhea" id="RHEA:44181"/>
    </physiologicalReaction>
</comment>
<gene>
    <name evidence="31" type="ORF">ONB1V03_LOCUS5027</name>
</gene>
<evidence type="ECO:0000256" key="20">
    <source>
        <dbReference type="ARBA" id="ARBA00048235"/>
    </source>
</evidence>
<evidence type="ECO:0000256" key="8">
    <source>
        <dbReference type="ARBA" id="ARBA00022827"/>
    </source>
</evidence>
<evidence type="ECO:0000256" key="21">
    <source>
        <dbReference type="ARBA" id="ARBA00048307"/>
    </source>
</evidence>
<comment type="catalytic activity">
    <reaction evidence="22">
        <text>(2R)-2-methylbutanoyl-CoA + oxidized [electron-transfer flavoprotein] + H(+) = ethylacryloyl-CoA + reduced [electron-transfer flavoprotein]</text>
        <dbReference type="Rhea" id="RHEA:65296"/>
        <dbReference type="Rhea" id="RHEA-COMP:10685"/>
        <dbReference type="Rhea" id="RHEA-COMP:10686"/>
        <dbReference type="ChEBI" id="CHEBI:15378"/>
        <dbReference type="ChEBI" id="CHEBI:57692"/>
        <dbReference type="ChEBI" id="CHEBI:58307"/>
        <dbReference type="ChEBI" id="CHEBI:156439"/>
        <dbReference type="ChEBI" id="CHEBI:156440"/>
    </reaction>
    <physiologicalReaction direction="left-to-right" evidence="22">
        <dbReference type="Rhea" id="RHEA:65297"/>
    </physiologicalReaction>
</comment>
<dbReference type="GO" id="GO:0005759">
    <property type="term" value="C:mitochondrial matrix"/>
    <property type="evidence" value="ECO:0007669"/>
    <property type="project" value="UniProtKB-SubCell"/>
</dbReference>
<reference evidence="31" key="1">
    <citation type="submission" date="2020-11" db="EMBL/GenBank/DDBJ databases">
        <authorList>
            <person name="Tran Van P."/>
        </authorList>
    </citation>
    <scope>NUCLEOTIDE SEQUENCE</scope>
</reference>
<keyword evidence="9" id="KW-0276">Fatty acid metabolism</keyword>
<evidence type="ECO:0000259" key="30">
    <source>
        <dbReference type="Pfam" id="PF02771"/>
    </source>
</evidence>
<evidence type="ECO:0000256" key="3">
    <source>
        <dbReference type="ARBA" id="ARBA00005198"/>
    </source>
</evidence>
<dbReference type="PROSITE" id="PS00072">
    <property type="entry name" value="ACYL_COA_DH_1"/>
    <property type="match status" value="1"/>
</dbReference>
<dbReference type="InterPro" id="IPR006091">
    <property type="entry name" value="Acyl-CoA_Oxase/DH_mid-dom"/>
</dbReference>
<proteinExistence type="inferred from homology"/>
<evidence type="ECO:0000256" key="7">
    <source>
        <dbReference type="ARBA" id="ARBA00022630"/>
    </source>
</evidence>
<evidence type="ECO:0000259" key="29">
    <source>
        <dbReference type="Pfam" id="PF02770"/>
    </source>
</evidence>
<comment type="catalytic activity">
    <reaction evidence="23">
        <text>butanoyl-CoA + oxidized [electron-transfer flavoprotein] + H(+) = (2E)-butenoyl-CoA + reduced [electron-transfer flavoprotein]</text>
        <dbReference type="Rhea" id="RHEA:24004"/>
        <dbReference type="Rhea" id="RHEA-COMP:10685"/>
        <dbReference type="Rhea" id="RHEA-COMP:10686"/>
        <dbReference type="ChEBI" id="CHEBI:15378"/>
        <dbReference type="ChEBI" id="CHEBI:57332"/>
        <dbReference type="ChEBI" id="CHEBI:57371"/>
        <dbReference type="ChEBI" id="CHEBI:57692"/>
        <dbReference type="ChEBI" id="CHEBI:58307"/>
    </reaction>
    <physiologicalReaction direction="left-to-right" evidence="23">
        <dbReference type="Rhea" id="RHEA:24005"/>
    </physiologicalReaction>
</comment>
<evidence type="ECO:0000256" key="11">
    <source>
        <dbReference type="ARBA" id="ARBA00022990"/>
    </source>
</evidence>
<dbReference type="OrthoDB" id="10254877at2759"/>
<evidence type="ECO:0000256" key="13">
    <source>
        <dbReference type="ARBA" id="ARBA00023098"/>
    </source>
</evidence>
<dbReference type="Pfam" id="PF00441">
    <property type="entry name" value="Acyl-CoA_dh_1"/>
    <property type="match status" value="1"/>
</dbReference>
<evidence type="ECO:0000256" key="1">
    <source>
        <dbReference type="ARBA" id="ARBA00001974"/>
    </source>
</evidence>
<comment type="subunit">
    <text evidence="5">Homotetramer.</text>
</comment>
<dbReference type="InterPro" id="IPR009075">
    <property type="entry name" value="AcylCo_DH/oxidase_C"/>
</dbReference>
<comment type="catalytic activity">
    <reaction evidence="20">
        <text>2-methylbutanoyl-CoA + oxidized [electron-transfer flavoprotein] + H(+) = (2E)-2-methylbut-2-enoyl-CoA + reduced [electron-transfer flavoprotein]</text>
        <dbReference type="Rhea" id="RHEA:43780"/>
        <dbReference type="Rhea" id="RHEA-COMP:10685"/>
        <dbReference type="Rhea" id="RHEA-COMP:10686"/>
        <dbReference type="ChEBI" id="CHEBI:15378"/>
        <dbReference type="ChEBI" id="CHEBI:57336"/>
        <dbReference type="ChEBI" id="CHEBI:57337"/>
        <dbReference type="ChEBI" id="CHEBI:57692"/>
        <dbReference type="ChEBI" id="CHEBI:58307"/>
        <dbReference type="EC" id="1.3.8.5"/>
    </reaction>
    <physiologicalReaction direction="left-to-right" evidence="20">
        <dbReference type="Rhea" id="RHEA:43781"/>
    </physiologicalReaction>
</comment>
<evidence type="ECO:0000256" key="17">
    <source>
        <dbReference type="ARBA" id="ARBA00039850"/>
    </source>
</evidence>
<dbReference type="FunFam" id="2.40.110.10:FF:000001">
    <property type="entry name" value="Acyl-CoA dehydrogenase, mitochondrial"/>
    <property type="match status" value="1"/>
</dbReference>
<dbReference type="PANTHER" id="PTHR43884">
    <property type="entry name" value="ACYL-COA DEHYDROGENASE"/>
    <property type="match status" value="1"/>
</dbReference>
<evidence type="ECO:0000313" key="31">
    <source>
        <dbReference type="EMBL" id="CAD7645096.1"/>
    </source>
</evidence>
<dbReference type="InterPro" id="IPR037069">
    <property type="entry name" value="AcylCoA_DH/ox_N_sf"/>
</dbReference>
<evidence type="ECO:0000256" key="19">
    <source>
        <dbReference type="ARBA" id="ARBA00042821"/>
    </source>
</evidence>